<keyword evidence="1 5" id="KW-0808">Transferase</keyword>
<keyword evidence="2 5" id="KW-0012">Acyltransferase</keyword>
<dbReference type="CDD" id="cd07989">
    <property type="entry name" value="LPLAT_AGPAT-like"/>
    <property type="match status" value="1"/>
</dbReference>
<evidence type="ECO:0000256" key="1">
    <source>
        <dbReference type="ARBA" id="ARBA00022679"/>
    </source>
</evidence>
<name>A0A4V2EMF7_9PSEU</name>
<feature type="domain" description="Phospholipid/glycerol acyltransferase" evidence="4">
    <location>
        <begin position="47"/>
        <end position="162"/>
    </location>
</feature>
<dbReference type="AlphaFoldDB" id="A0A4V2EMF7"/>
<dbReference type="InterPro" id="IPR002123">
    <property type="entry name" value="Plipid/glycerol_acylTrfase"/>
</dbReference>
<accession>A0A4V2EMF7</accession>
<evidence type="ECO:0000313" key="5">
    <source>
        <dbReference type="EMBL" id="RZQ64905.1"/>
    </source>
</evidence>
<dbReference type="SMART" id="SM00563">
    <property type="entry name" value="PlsC"/>
    <property type="match status" value="1"/>
</dbReference>
<evidence type="ECO:0000313" key="6">
    <source>
        <dbReference type="Proteomes" id="UP000292003"/>
    </source>
</evidence>
<evidence type="ECO:0000256" key="2">
    <source>
        <dbReference type="ARBA" id="ARBA00023315"/>
    </source>
</evidence>
<dbReference type="GO" id="GO:0006654">
    <property type="term" value="P:phosphatidic acid biosynthetic process"/>
    <property type="evidence" value="ECO:0007669"/>
    <property type="project" value="TreeGrafter"/>
</dbReference>
<dbReference type="Pfam" id="PF01553">
    <property type="entry name" value="Acyltransferase"/>
    <property type="match status" value="1"/>
</dbReference>
<dbReference type="PANTHER" id="PTHR10434:SF11">
    <property type="entry name" value="1-ACYL-SN-GLYCEROL-3-PHOSPHATE ACYLTRANSFERASE"/>
    <property type="match status" value="1"/>
</dbReference>
<keyword evidence="3" id="KW-0812">Transmembrane</keyword>
<evidence type="ECO:0000259" key="4">
    <source>
        <dbReference type="SMART" id="SM00563"/>
    </source>
</evidence>
<dbReference type="OrthoDB" id="9808424at2"/>
<keyword evidence="3" id="KW-0472">Membrane</keyword>
<feature type="transmembrane region" description="Helical" evidence="3">
    <location>
        <begin position="261"/>
        <end position="280"/>
    </location>
</feature>
<protein>
    <submittedName>
        <fullName evidence="5">1-acyl-sn-glycerol-3-phosphate acyltransferase</fullName>
    </submittedName>
</protein>
<reference evidence="5 6" key="1">
    <citation type="submission" date="2019-02" db="EMBL/GenBank/DDBJ databases">
        <title>Draft genome sequence of Amycolatopsis sp. 8-3EHSu isolated from roots of Suaeda maritima.</title>
        <authorList>
            <person name="Duangmal K."/>
            <person name="Chantavorakit T."/>
        </authorList>
    </citation>
    <scope>NUCLEOTIDE SEQUENCE [LARGE SCALE GENOMIC DNA]</scope>
    <source>
        <strain evidence="5 6">8-3EHSu</strain>
    </source>
</reference>
<dbReference type="EMBL" id="SFCC01000003">
    <property type="protein sequence ID" value="RZQ64905.1"/>
    <property type="molecule type" value="Genomic_DNA"/>
</dbReference>
<dbReference type="SUPFAM" id="SSF69593">
    <property type="entry name" value="Glycerol-3-phosphate (1)-acyltransferase"/>
    <property type="match status" value="1"/>
</dbReference>
<evidence type="ECO:0000256" key="3">
    <source>
        <dbReference type="SAM" id="Phobius"/>
    </source>
</evidence>
<proteinExistence type="predicted"/>
<gene>
    <name evidence="5" type="ORF">EWH70_06770</name>
</gene>
<dbReference type="GO" id="GO:0003841">
    <property type="term" value="F:1-acylglycerol-3-phosphate O-acyltransferase activity"/>
    <property type="evidence" value="ECO:0007669"/>
    <property type="project" value="TreeGrafter"/>
</dbReference>
<feature type="transmembrane region" description="Helical" evidence="3">
    <location>
        <begin position="373"/>
        <end position="395"/>
    </location>
</feature>
<feature type="transmembrane region" description="Helical" evidence="3">
    <location>
        <begin position="238"/>
        <end position="254"/>
    </location>
</feature>
<organism evidence="5 6">
    <name type="scientific">Amycolatopsis suaedae</name>
    <dbReference type="NCBI Taxonomy" id="2510978"/>
    <lineage>
        <taxon>Bacteria</taxon>
        <taxon>Bacillati</taxon>
        <taxon>Actinomycetota</taxon>
        <taxon>Actinomycetes</taxon>
        <taxon>Pseudonocardiales</taxon>
        <taxon>Pseudonocardiaceae</taxon>
        <taxon>Amycolatopsis</taxon>
    </lineage>
</organism>
<dbReference type="Proteomes" id="UP000292003">
    <property type="component" value="Unassembled WGS sequence"/>
</dbReference>
<keyword evidence="6" id="KW-1185">Reference proteome</keyword>
<comment type="caution">
    <text evidence="5">The sequence shown here is derived from an EMBL/GenBank/DDBJ whole genome shotgun (WGS) entry which is preliminary data.</text>
</comment>
<sequence length="396" mass="42282">MVEPVVLTGRPATGAIAAAWLRRWLWRVVFFLLGGVSVSGKLPTGGCVVVANHVSHADSVALITAIRAHHAPRFAAARDYWFHSRLRRFACSVLVSTFPVHRSHKGYGELDGVGVELLRKGHAVVVFPEGSRNQDATRFRRGAFALAEAAGTPVVPVAVCGTDELLPKGGWLRPRPVGVRIGAPLENPSAERARAAVAELAEGYEWRDSRTRRRVARFAASRWGLLFVALWAAAEAVSWPLLSELLLGVLCAAAPRVAPRLIATTVLAGVAGGVLMLLLYTSPGAAVPQPLTTARMHATAAEQISREGADAVWNQPPSGIPYKVYSAEAGKAGVPAAEWAWNSLQARGLRVVCVVGAVLALIGLVAQRLRRFFVPYVLVLCAAVAAALYVLVGMWS</sequence>
<keyword evidence="3" id="KW-1133">Transmembrane helix</keyword>
<dbReference type="PANTHER" id="PTHR10434">
    <property type="entry name" value="1-ACYL-SN-GLYCEROL-3-PHOSPHATE ACYLTRANSFERASE"/>
    <property type="match status" value="1"/>
</dbReference>
<feature type="transmembrane region" description="Helical" evidence="3">
    <location>
        <begin position="348"/>
        <end position="366"/>
    </location>
</feature>